<keyword evidence="8" id="KW-1185">Reference proteome</keyword>
<feature type="non-terminal residue" evidence="7">
    <location>
        <position position="129"/>
    </location>
</feature>
<feature type="non-terminal residue" evidence="7">
    <location>
        <position position="1"/>
    </location>
</feature>
<evidence type="ECO:0000313" key="7">
    <source>
        <dbReference type="EMBL" id="ORY02434.1"/>
    </source>
</evidence>
<evidence type="ECO:0000256" key="6">
    <source>
        <dbReference type="SAM" id="Phobius"/>
    </source>
</evidence>
<evidence type="ECO:0008006" key="9">
    <source>
        <dbReference type="Google" id="ProtNLM"/>
    </source>
</evidence>
<dbReference type="STRING" id="1314790.A0A1Y1YX40"/>
<evidence type="ECO:0000256" key="1">
    <source>
        <dbReference type="ARBA" id="ARBA00004141"/>
    </source>
</evidence>
<comment type="similarity">
    <text evidence="2">Belongs to the TMEM170 family.</text>
</comment>
<sequence>PPGYVGPPWPSLYWPFNGDVSGTYLYYLHDVWIFTMVWTLIFSGVVHGVLGVWAFFAIQRTRWSPLIPISFLLLGSITAFCSGSVIGIVLAIVYNAGSFRMSTWVPCLWGMIYTLVCIMSSYSTVTSIL</sequence>
<dbReference type="InParanoid" id="A0A1Y1YX40"/>
<evidence type="ECO:0000256" key="3">
    <source>
        <dbReference type="ARBA" id="ARBA00022692"/>
    </source>
</evidence>
<dbReference type="PANTHER" id="PTHR22779">
    <property type="entry name" value="SD17342P"/>
    <property type="match status" value="1"/>
</dbReference>
<reference evidence="7 8" key="1">
    <citation type="submission" date="2016-07" db="EMBL/GenBank/DDBJ databases">
        <title>Pervasive Adenine N6-methylation of Active Genes in Fungi.</title>
        <authorList>
            <consortium name="DOE Joint Genome Institute"/>
            <person name="Mondo S.J."/>
            <person name="Dannebaum R.O."/>
            <person name="Kuo R.C."/>
            <person name="Labutti K."/>
            <person name="Haridas S."/>
            <person name="Kuo A."/>
            <person name="Salamov A."/>
            <person name="Ahrendt S.R."/>
            <person name="Lipzen A."/>
            <person name="Sullivan W."/>
            <person name="Andreopoulos W.B."/>
            <person name="Clum A."/>
            <person name="Lindquist E."/>
            <person name="Daum C."/>
            <person name="Ramamoorthy G.K."/>
            <person name="Gryganskyi A."/>
            <person name="Culley D."/>
            <person name="Magnuson J.K."/>
            <person name="James T.Y."/>
            <person name="O'Malley M.A."/>
            <person name="Stajich J.E."/>
            <person name="Spatafora J.W."/>
            <person name="Visel A."/>
            <person name="Grigoriev I.V."/>
        </authorList>
    </citation>
    <scope>NUCLEOTIDE SEQUENCE [LARGE SCALE GENOMIC DNA]</scope>
    <source>
        <strain evidence="7 8">CBS 931.73</strain>
    </source>
</reference>
<dbReference type="GO" id="GO:0016020">
    <property type="term" value="C:membrane"/>
    <property type="evidence" value="ECO:0007669"/>
    <property type="project" value="UniProtKB-SubCell"/>
</dbReference>
<evidence type="ECO:0000256" key="5">
    <source>
        <dbReference type="ARBA" id="ARBA00023136"/>
    </source>
</evidence>
<feature type="transmembrane region" description="Helical" evidence="6">
    <location>
        <begin position="103"/>
        <end position="125"/>
    </location>
</feature>
<proteinExistence type="inferred from homology"/>
<evidence type="ECO:0000256" key="4">
    <source>
        <dbReference type="ARBA" id="ARBA00022989"/>
    </source>
</evidence>
<comment type="caution">
    <text evidence="7">The sequence shown here is derived from an EMBL/GenBank/DDBJ whole genome shotgun (WGS) entry which is preliminary data.</text>
</comment>
<dbReference type="Proteomes" id="UP000193498">
    <property type="component" value="Unassembled WGS sequence"/>
</dbReference>
<keyword evidence="3 6" id="KW-0812">Transmembrane</keyword>
<dbReference type="Pfam" id="PF10190">
    <property type="entry name" value="Tmemb_170"/>
    <property type="match status" value="1"/>
</dbReference>
<dbReference type="AlphaFoldDB" id="A0A1Y1YX40"/>
<dbReference type="OrthoDB" id="2131401at2759"/>
<evidence type="ECO:0000313" key="8">
    <source>
        <dbReference type="Proteomes" id="UP000193498"/>
    </source>
</evidence>
<accession>A0A1Y1YX40</accession>
<gene>
    <name evidence="7" type="ORF">K493DRAFT_162943</name>
</gene>
<feature type="transmembrane region" description="Helical" evidence="6">
    <location>
        <begin position="31"/>
        <end position="58"/>
    </location>
</feature>
<feature type="transmembrane region" description="Helical" evidence="6">
    <location>
        <begin position="70"/>
        <end position="97"/>
    </location>
</feature>
<keyword evidence="5 6" id="KW-0472">Membrane</keyword>
<keyword evidence="4 6" id="KW-1133">Transmembrane helix</keyword>
<protein>
    <recommendedName>
        <fullName evidence="9">Integral membrane protein</fullName>
    </recommendedName>
</protein>
<dbReference type="EMBL" id="MCFE01000057">
    <property type="protein sequence ID" value="ORY02434.1"/>
    <property type="molecule type" value="Genomic_DNA"/>
</dbReference>
<dbReference type="PANTHER" id="PTHR22779:SF6">
    <property type="entry name" value="SD17342P"/>
    <property type="match status" value="1"/>
</dbReference>
<comment type="subcellular location">
    <subcellularLocation>
        <location evidence="1">Membrane</location>
        <topology evidence="1">Multi-pass membrane protein</topology>
    </subcellularLocation>
</comment>
<organism evidence="7 8">
    <name type="scientific">Basidiobolus meristosporus CBS 931.73</name>
    <dbReference type="NCBI Taxonomy" id="1314790"/>
    <lineage>
        <taxon>Eukaryota</taxon>
        <taxon>Fungi</taxon>
        <taxon>Fungi incertae sedis</taxon>
        <taxon>Zoopagomycota</taxon>
        <taxon>Entomophthoromycotina</taxon>
        <taxon>Basidiobolomycetes</taxon>
        <taxon>Basidiobolales</taxon>
        <taxon>Basidiobolaceae</taxon>
        <taxon>Basidiobolus</taxon>
    </lineage>
</organism>
<evidence type="ECO:0000256" key="2">
    <source>
        <dbReference type="ARBA" id="ARBA00006325"/>
    </source>
</evidence>
<dbReference type="InterPro" id="IPR019334">
    <property type="entry name" value="TMEM170A/B/YPR153W-like"/>
</dbReference>
<name>A0A1Y1YX40_9FUNG</name>